<dbReference type="EMBL" id="JBBNAE010000001">
    <property type="protein sequence ID" value="KAK9154501.1"/>
    <property type="molecule type" value="Genomic_DNA"/>
</dbReference>
<sequence>MKDLSFLLLKNLLGPKMKKGLSNFCNGDGSTSTLNQKPPSRDAPSSSYFVNDATSSSRTPTLEDMIMQLELEEAAARKKKLDDYGNVRARMSCVNNSDVLMSARNALNQYPRFSLDGRDSMYRSSFRNSTALVGGYEGGRKSVCCGSGLRGRLTRGNGFDDIVDFERNLCMPPTVAGESVIWCRPSVVAKLMGLESMPVPISTRTRRGTTRKQSLGRVRERPETEKRRVGISMNGGCRGIEKDNNGYLVMNPISSELRRHEGKNWYY</sequence>
<evidence type="ECO:0000259" key="2">
    <source>
        <dbReference type="Pfam" id="PF14383"/>
    </source>
</evidence>
<dbReference type="PANTHER" id="PTHR37897:SF1">
    <property type="entry name" value="DUF3741 DOMAIN-CONTAINING PROTEIN"/>
    <property type="match status" value="1"/>
</dbReference>
<dbReference type="PANTHER" id="PTHR37897">
    <property type="entry name" value="DNAK FAMILY PROTEIN"/>
    <property type="match status" value="1"/>
</dbReference>
<protein>
    <recommendedName>
        <fullName evidence="2">DUF3741 domain-containing protein</fullName>
    </recommendedName>
</protein>
<feature type="region of interest" description="Disordered" evidence="1">
    <location>
        <begin position="29"/>
        <end position="56"/>
    </location>
</feature>
<feature type="domain" description="DUF3741" evidence="2">
    <location>
        <begin position="183"/>
        <end position="198"/>
    </location>
</feature>
<evidence type="ECO:0000313" key="3">
    <source>
        <dbReference type="EMBL" id="KAK9154501.1"/>
    </source>
</evidence>
<reference evidence="3 4" key="1">
    <citation type="submission" date="2024-01" db="EMBL/GenBank/DDBJ databases">
        <title>Genome assemblies of Stephania.</title>
        <authorList>
            <person name="Yang L."/>
        </authorList>
    </citation>
    <scope>NUCLEOTIDE SEQUENCE [LARGE SCALE GENOMIC DNA]</scope>
    <source>
        <strain evidence="3">QJT</strain>
        <tissue evidence="3">Leaf</tissue>
    </source>
</reference>
<name>A0AAP0KL61_9MAGN</name>
<dbReference type="InterPro" id="IPR032795">
    <property type="entry name" value="DUF3741-assoc"/>
</dbReference>
<dbReference type="AlphaFoldDB" id="A0AAP0KL61"/>
<keyword evidence="4" id="KW-1185">Reference proteome</keyword>
<proteinExistence type="predicted"/>
<dbReference type="Proteomes" id="UP001417504">
    <property type="component" value="Unassembled WGS sequence"/>
</dbReference>
<evidence type="ECO:0000256" key="1">
    <source>
        <dbReference type="SAM" id="MobiDB-lite"/>
    </source>
</evidence>
<accession>A0AAP0KL61</accession>
<organism evidence="3 4">
    <name type="scientific">Stephania japonica</name>
    <dbReference type="NCBI Taxonomy" id="461633"/>
    <lineage>
        <taxon>Eukaryota</taxon>
        <taxon>Viridiplantae</taxon>
        <taxon>Streptophyta</taxon>
        <taxon>Embryophyta</taxon>
        <taxon>Tracheophyta</taxon>
        <taxon>Spermatophyta</taxon>
        <taxon>Magnoliopsida</taxon>
        <taxon>Ranunculales</taxon>
        <taxon>Menispermaceae</taxon>
        <taxon>Menispermoideae</taxon>
        <taxon>Cissampelideae</taxon>
        <taxon>Stephania</taxon>
    </lineage>
</organism>
<gene>
    <name evidence="3" type="ORF">Sjap_001981</name>
</gene>
<comment type="caution">
    <text evidence="3">The sequence shown here is derived from an EMBL/GenBank/DDBJ whole genome shotgun (WGS) entry which is preliminary data.</text>
</comment>
<dbReference type="Pfam" id="PF14383">
    <property type="entry name" value="VARLMGL"/>
    <property type="match status" value="1"/>
</dbReference>
<feature type="region of interest" description="Disordered" evidence="1">
    <location>
        <begin position="204"/>
        <end position="225"/>
    </location>
</feature>
<evidence type="ECO:0000313" key="4">
    <source>
        <dbReference type="Proteomes" id="UP001417504"/>
    </source>
</evidence>